<dbReference type="EMBL" id="LATX01002556">
    <property type="protein sequence ID" value="KTB27347.1"/>
    <property type="molecule type" value="Genomic_DNA"/>
</dbReference>
<name>A0A0W0ETH0_MONRR</name>
<organism evidence="1 2">
    <name type="scientific">Moniliophthora roreri</name>
    <name type="common">Frosty pod rot fungus</name>
    <name type="synonym">Monilia roreri</name>
    <dbReference type="NCBI Taxonomy" id="221103"/>
    <lineage>
        <taxon>Eukaryota</taxon>
        <taxon>Fungi</taxon>
        <taxon>Dikarya</taxon>
        <taxon>Basidiomycota</taxon>
        <taxon>Agaricomycotina</taxon>
        <taxon>Agaricomycetes</taxon>
        <taxon>Agaricomycetidae</taxon>
        <taxon>Agaricales</taxon>
        <taxon>Marasmiineae</taxon>
        <taxon>Marasmiaceae</taxon>
        <taxon>Moniliophthora</taxon>
    </lineage>
</organism>
<evidence type="ECO:0000313" key="1">
    <source>
        <dbReference type="EMBL" id="KTB27347.1"/>
    </source>
</evidence>
<protein>
    <submittedName>
        <fullName evidence="1">Putative alpha/beta-hydrolase</fullName>
    </submittedName>
</protein>
<reference evidence="1 2" key="1">
    <citation type="submission" date="2015-12" db="EMBL/GenBank/DDBJ databases">
        <title>Draft genome sequence of Moniliophthora roreri, the causal agent of frosty pod rot of cacao.</title>
        <authorList>
            <person name="Aime M.C."/>
            <person name="Diaz-Valderrama J.R."/>
            <person name="Kijpornyongpan T."/>
            <person name="Phillips-Mora W."/>
        </authorList>
    </citation>
    <scope>NUCLEOTIDE SEQUENCE [LARGE SCALE GENOMIC DNA]</scope>
    <source>
        <strain evidence="1 2">MCA 2952</strain>
    </source>
</reference>
<dbReference type="GO" id="GO:0016787">
    <property type="term" value="F:hydrolase activity"/>
    <property type="evidence" value="ECO:0007669"/>
    <property type="project" value="UniProtKB-KW"/>
</dbReference>
<dbReference type="SUPFAM" id="SSF53474">
    <property type="entry name" value="alpha/beta-Hydrolases"/>
    <property type="match status" value="1"/>
</dbReference>
<accession>A0A0W0ETH0</accession>
<sequence>MMIEISPPNEELIDVNVWVGTRRGNLLVGDIRYYWQTISGLQESVLPRENVFYFFHGKWIFILSAMYSDIILLQVVTSWSMGNASPSFMVTAAIAERLVISVTRVPRLFGLEYRLATSAPLPVANPFPAALLGVLAGDYCPIYELHFAPENIIVVGDSGGGILAYQLARYCTSFGEPERTTTLKKMIQWVVARLAL</sequence>
<evidence type="ECO:0000313" key="2">
    <source>
        <dbReference type="Proteomes" id="UP000054988"/>
    </source>
</evidence>
<proteinExistence type="predicted"/>
<dbReference type="InterPro" id="IPR029058">
    <property type="entry name" value="AB_hydrolase_fold"/>
</dbReference>
<keyword evidence="1" id="KW-0378">Hydrolase</keyword>
<comment type="caution">
    <text evidence="1">The sequence shown here is derived from an EMBL/GenBank/DDBJ whole genome shotgun (WGS) entry which is preliminary data.</text>
</comment>
<dbReference type="Gene3D" id="3.40.50.1820">
    <property type="entry name" value="alpha/beta hydrolase"/>
    <property type="match status" value="1"/>
</dbReference>
<dbReference type="AlphaFoldDB" id="A0A0W0ETH0"/>
<dbReference type="Proteomes" id="UP000054988">
    <property type="component" value="Unassembled WGS sequence"/>
</dbReference>
<gene>
    <name evidence="1" type="ORF">WG66_20049</name>
</gene>